<reference evidence="1" key="1">
    <citation type="journal article" date="2020" name="Nature">
        <title>Giant virus diversity and host interactions through global metagenomics.</title>
        <authorList>
            <person name="Schulz F."/>
            <person name="Roux S."/>
            <person name="Paez-Espino D."/>
            <person name="Jungbluth S."/>
            <person name="Walsh D.A."/>
            <person name="Denef V.J."/>
            <person name="McMahon K.D."/>
            <person name="Konstantinidis K.T."/>
            <person name="Eloe-Fadrosh E.A."/>
            <person name="Kyrpides N.C."/>
            <person name="Woyke T."/>
        </authorList>
    </citation>
    <scope>NUCLEOTIDE SEQUENCE</scope>
    <source>
        <strain evidence="1">GVMAG-S-ERX555907-63</strain>
    </source>
</reference>
<evidence type="ECO:0000313" key="1">
    <source>
        <dbReference type="EMBL" id="QHU22729.1"/>
    </source>
</evidence>
<name>A0A6C0KYQ0_9ZZZZ</name>
<organism evidence="1">
    <name type="scientific">viral metagenome</name>
    <dbReference type="NCBI Taxonomy" id="1070528"/>
    <lineage>
        <taxon>unclassified sequences</taxon>
        <taxon>metagenomes</taxon>
        <taxon>organismal metagenomes</taxon>
    </lineage>
</organism>
<sequence length="161" mass="18913">MGFNFFKALYRNLTNIGKNIGLNIIVLILYASRKTRTYISYMKYKIRIYKQNEACLCVDKRFYEKESSNQQVVFPFYNFCEIKCNTIVGNQIKLSDIQFENVKNIGIIFDSKTNKKPKISIKDIISFCNLPITIDNMNFNSYPWDNVKAIELNSQEDLIIE</sequence>
<protein>
    <submittedName>
        <fullName evidence="1">Uncharacterized protein</fullName>
    </submittedName>
</protein>
<dbReference type="AlphaFoldDB" id="A0A6C0KYQ0"/>
<accession>A0A6C0KYQ0</accession>
<proteinExistence type="predicted"/>
<dbReference type="EMBL" id="MN741017">
    <property type="protein sequence ID" value="QHU22729.1"/>
    <property type="molecule type" value="Genomic_DNA"/>
</dbReference>